<dbReference type="AlphaFoldDB" id="A0A433VKG3"/>
<evidence type="ECO:0000313" key="2">
    <source>
        <dbReference type="Proteomes" id="UP000271624"/>
    </source>
</evidence>
<dbReference type="EMBL" id="RSCL01000006">
    <property type="protein sequence ID" value="RUT06571.1"/>
    <property type="molecule type" value="Genomic_DNA"/>
</dbReference>
<reference evidence="1" key="2">
    <citation type="journal article" date="2019" name="Genome Biol. Evol.">
        <title>Day and night: Metabolic profiles and evolutionary relationships of six axenic non-marine cyanobacteria.</title>
        <authorList>
            <person name="Will S.E."/>
            <person name="Henke P."/>
            <person name="Boedeker C."/>
            <person name="Huang S."/>
            <person name="Brinkmann H."/>
            <person name="Rohde M."/>
            <person name="Jarek M."/>
            <person name="Friedl T."/>
            <person name="Seufert S."/>
            <person name="Schumacher M."/>
            <person name="Overmann J."/>
            <person name="Neumann-Schaal M."/>
            <person name="Petersen J."/>
        </authorList>
    </citation>
    <scope>NUCLEOTIDE SEQUENCE [LARGE SCALE GENOMIC DNA]</scope>
    <source>
        <strain evidence="1">PCC 7102</strain>
    </source>
</reference>
<dbReference type="RefSeq" id="WP_127081371.1">
    <property type="nucleotide sequence ID" value="NZ_RSCL01000006.1"/>
</dbReference>
<comment type="caution">
    <text evidence="1">The sequence shown here is derived from an EMBL/GenBank/DDBJ whole genome shotgun (WGS) entry which is preliminary data.</text>
</comment>
<evidence type="ECO:0008006" key="3">
    <source>
        <dbReference type="Google" id="ProtNLM"/>
    </source>
</evidence>
<protein>
    <recommendedName>
        <fullName evidence="3">Lipoprotein</fullName>
    </recommendedName>
</protein>
<gene>
    <name evidence="1" type="ORF">DSM106972_028280</name>
</gene>
<evidence type="ECO:0000313" key="1">
    <source>
        <dbReference type="EMBL" id="RUT06571.1"/>
    </source>
</evidence>
<accession>A0A433VKG3</accession>
<dbReference type="Proteomes" id="UP000271624">
    <property type="component" value="Unassembled WGS sequence"/>
</dbReference>
<name>A0A433VKG3_9CYAN</name>
<sequence>MALSLFGCSDTKVAQCERFIKQVNEGTTLIDKNKGAQVSTSLKLAKELEEVTKKIRDLNLGDEKLKEYQGKFVKTFETLSKNVEIAGKALGSTKKAEASTAGRATIQKAKGDIDTALKNAAEAAAKFDSSVSELNQYCTKPES</sequence>
<proteinExistence type="predicted"/>
<dbReference type="OrthoDB" id="455956at2"/>
<reference evidence="1" key="1">
    <citation type="submission" date="2018-12" db="EMBL/GenBank/DDBJ databases">
        <authorList>
            <person name="Will S."/>
            <person name="Neumann-Schaal M."/>
            <person name="Henke P."/>
        </authorList>
    </citation>
    <scope>NUCLEOTIDE SEQUENCE</scope>
    <source>
        <strain evidence="1">PCC 7102</strain>
    </source>
</reference>
<keyword evidence="2" id="KW-1185">Reference proteome</keyword>
<organism evidence="1 2">
    <name type="scientific">Dulcicalothrix desertica PCC 7102</name>
    <dbReference type="NCBI Taxonomy" id="232991"/>
    <lineage>
        <taxon>Bacteria</taxon>
        <taxon>Bacillati</taxon>
        <taxon>Cyanobacteriota</taxon>
        <taxon>Cyanophyceae</taxon>
        <taxon>Nostocales</taxon>
        <taxon>Calotrichaceae</taxon>
        <taxon>Dulcicalothrix</taxon>
    </lineage>
</organism>